<keyword evidence="4 13" id="KW-0479">Metal-binding</keyword>
<dbReference type="SMART" id="SM00485">
    <property type="entry name" value="XPGN"/>
    <property type="match status" value="1"/>
</dbReference>
<dbReference type="CDD" id="cd09907">
    <property type="entry name" value="H3TH_FEN1-Euk"/>
    <property type="match status" value="1"/>
</dbReference>
<dbReference type="SMART" id="SM00279">
    <property type="entry name" value="HhH2"/>
    <property type="match status" value="1"/>
</dbReference>
<evidence type="ECO:0000256" key="13">
    <source>
        <dbReference type="HAMAP-Rule" id="MF_03140"/>
    </source>
</evidence>
<dbReference type="EMBL" id="RSCE01000012">
    <property type="protein sequence ID" value="RSH78334.1"/>
    <property type="molecule type" value="Genomic_DNA"/>
</dbReference>
<dbReference type="InterPro" id="IPR008918">
    <property type="entry name" value="HhH2"/>
</dbReference>
<dbReference type="SUPFAM" id="SSF47807">
    <property type="entry name" value="5' to 3' exonuclease, C-terminal subdomain"/>
    <property type="match status" value="1"/>
</dbReference>
<dbReference type="InterPro" id="IPR006084">
    <property type="entry name" value="XPG/Rad2"/>
</dbReference>
<dbReference type="RefSeq" id="XP_028473481.1">
    <property type="nucleotide sequence ID" value="XM_028617803.1"/>
</dbReference>
<dbReference type="InterPro" id="IPR023426">
    <property type="entry name" value="Flap_endonuc"/>
</dbReference>
<gene>
    <name evidence="17" type="primary">FEN1</name>
    <name evidence="17" type="ORF">EHS24_002053</name>
</gene>
<evidence type="ECO:0000313" key="18">
    <source>
        <dbReference type="Proteomes" id="UP000279236"/>
    </source>
</evidence>
<feature type="domain" description="XPG N-terminal" evidence="16">
    <location>
        <begin position="1"/>
        <end position="108"/>
    </location>
</feature>
<keyword evidence="7 13" id="KW-0378">Hydrolase</keyword>
<keyword evidence="18" id="KW-1185">Reference proteome</keyword>
<comment type="similarity">
    <text evidence="13">Belongs to the XPG/RAD2 endonuclease family. FEN1 subfamily.</text>
</comment>
<keyword evidence="12 13" id="KW-0539">Nucleus</keyword>
<dbReference type="OrthoDB" id="1937206at2759"/>
<evidence type="ECO:0000256" key="3">
    <source>
        <dbReference type="ARBA" id="ARBA00022722"/>
    </source>
</evidence>
<dbReference type="PANTHER" id="PTHR11081">
    <property type="entry name" value="FLAP ENDONUCLEASE FAMILY MEMBER"/>
    <property type="match status" value="1"/>
</dbReference>
<feature type="region of interest" description="Disordered" evidence="14">
    <location>
        <begin position="394"/>
        <end position="440"/>
    </location>
</feature>
<dbReference type="FunFam" id="3.40.50.1010:FF:000003">
    <property type="entry name" value="Flap endonuclease 1"/>
    <property type="match status" value="1"/>
</dbReference>
<feature type="compositionally biased region" description="Acidic residues" evidence="14">
    <location>
        <begin position="280"/>
        <end position="292"/>
    </location>
</feature>
<dbReference type="CDD" id="cd09867">
    <property type="entry name" value="PIN_FEN1"/>
    <property type="match status" value="1"/>
</dbReference>
<dbReference type="GO" id="GO:0017108">
    <property type="term" value="F:5'-flap endonuclease activity"/>
    <property type="evidence" value="ECO:0007669"/>
    <property type="project" value="UniProtKB-UniRule"/>
</dbReference>
<keyword evidence="1 13" id="KW-0597">Phosphoprotein</keyword>
<accession>A0A427XHW3</accession>
<feature type="region of interest" description="Disordered" evidence="14">
    <location>
        <begin position="105"/>
        <end position="126"/>
    </location>
</feature>
<dbReference type="PRINTS" id="PR00853">
    <property type="entry name" value="XPGRADSUPER"/>
</dbReference>
<keyword evidence="5 13" id="KW-0255">Endonuclease</keyword>
<dbReference type="STRING" id="105984.A0A427XHW3"/>
<keyword evidence="9 13" id="KW-0460">Magnesium</keyword>
<dbReference type="GO" id="GO:0006284">
    <property type="term" value="P:base-excision repair"/>
    <property type="evidence" value="ECO:0007669"/>
    <property type="project" value="UniProtKB-UniRule"/>
</dbReference>
<dbReference type="SUPFAM" id="SSF88723">
    <property type="entry name" value="PIN domain-like"/>
    <property type="match status" value="1"/>
</dbReference>
<keyword evidence="2 13" id="KW-0235">DNA replication</keyword>
<keyword evidence="3 13" id="KW-0540">Nuclease</keyword>
<dbReference type="HAMAP" id="MF_00614">
    <property type="entry name" value="Fen"/>
    <property type="match status" value="1"/>
</dbReference>
<comment type="subcellular location">
    <subcellularLocation>
        <location evidence="13">Nucleus</location>
        <location evidence="13">Nucleolus</location>
    </subcellularLocation>
    <subcellularLocation>
        <location evidence="13">Nucleus</location>
        <location evidence="13">Nucleoplasm</location>
    </subcellularLocation>
    <subcellularLocation>
        <location evidence="13">Mitochondrion</location>
    </subcellularLocation>
    <text evidence="13">Resides mostly in the nucleoli and relocalizes to the nucleoplasm upon DNA damage.</text>
</comment>
<dbReference type="Proteomes" id="UP000279236">
    <property type="component" value="Unassembled WGS sequence"/>
</dbReference>
<dbReference type="AlphaFoldDB" id="A0A427XHW3"/>
<keyword evidence="10 13" id="KW-0496">Mitochondrion</keyword>
<dbReference type="PANTHER" id="PTHR11081:SF9">
    <property type="entry name" value="FLAP ENDONUCLEASE 1"/>
    <property type="match status" value="1"/>
</dbReference>
<dbReference type="InterPro" id="IPR029060">
    <property type="entry name" value="PIN-like_dom_sf"/>
</dbReference>
<evidence type="ECO:0000256" key="10">
    <source>
        <dbReference type="ARBA" id="ARBA00023128"/>
    </source>
</evidence>
<dbReference type="GO" id="GO:0005654">
    <property type="term" value="C:nucleoplasm"/>
    <property type="evidence" value="ECO:0007669"/>
    <property type="project" value="UniProtKB-SubCell"/>
</dbReference>
<organism evidence="17 18">
    <name type="scientific">Apiotrichum porosum</name>
    <dbReference type="NCBI Taxonomy" id="105984"/>
    <lineage>
        <taxon>Eukaryota</taxon>
        <taxon>Fungi</taxon>
        <taxon>Dikarya</taxon>
        <taxon>Basidiomycota</taxon>
        <taxon>Agaricomycotina</taxon>
        <taxon>Tremellomycetes</taxon>
        <taxon>Trichosporonales</taxon>
        <taxon>Trichosporonaceae</taxon>
        <taxon>Apiotrichum</taxon>
    </lineage>
</organism>
<dbReference type="InterPro" id="IPR019974">
    <property type="entry name" value="XPG_CS"/>
</dbReference>
<dbReference type="GO" id="GO:0005730">
    <property type="term" value="C:nucleolus"/>
    <property type="evidence" value="ECO:0007669"/>
    <property type="project" value="UniProtKB-SubCell"/>
</dbReference>
<evidence type="ECO:0000256" key="6">
    <source>
        <dbReference type="ARBA" id="ARBA00022763"/>
    </source>
</evidence>
<dbReference type="InterPro" id="IPR006086">
    <property type="entry name" value="XPG-I_dom"/>
</dbReference>
<reference evidence="17 18" key="1">
    <citation type="submission" date="2018-11" db="EMBL/GenBank/DDBJ databases">
        <title>Genome sequence of Apiotrichum porosum DSM 27194.</title>
        <authorList>
            <person name="Aliyu H."/>
            <person name="Gorte O."/>
            <person name="Ochsenreither K."/>
        </authorList>
    </citation>
    <scope>NUCLEOTIDE SEQUENCE [LARGE SCALE GENOMIC DNA]</scope>
    <source>
        <strain evidence="17 18">DSM 27194</strain>
    </source>
</reference>
<feature type="region of interest" description="Disordered" evidence="14">
    <location>
        <begin position="274"/>
        <end position="329"/>
    </location>
</feature>
<evidence type="ECO:0000313" key="17">
    <source>
        <dbReference type="EMBL" id="RSH78334.1"/>
    </source>
</evidence>
<dbReference type="EC" id="3.1.-.-" evidence="13"/>
<dbReference type="GO" id="GO:0005739">
    <property type="term" value="C:mitochondrion"/>
    <property type="evidence" value="ECO:0007669"/>
    <property type="project" value="UniProtKB-SubCell"/>
</dbReference>
<dbReference type="PROSITE" id="PS00842">
    <property type="entry name" value="XPG_2"/>
    <property type="match status" value="1"/>
</dbReference>
<evidence type="ECO:0000256" key="8">
    <source>
        <dbReference type="ARBA" id="ARBA00022839"/>
    </source>
</evidence>
<dbReference type="PROSITE" id="PS00841">
    <property type="entry name" value="XPG_1"/>
    <property type="match status" value="1"/>
</dbReference>
<evidence type="ECO:0000259" key="16">
    <source>
        <dbReference type="SMART" id="SM00485"/>
    </source>
</evidence>
<protein>
    <recommendedName>
        <fullName evidence="13">Flap endonuclease 1</fullName>
        <shortName evidence="13">FEN-1</shortName>
        <ecNumber evidence="13">3.1.-.-</ecNumber>
    </recommendedName>
    <alternativeName>
        <fullName evidence="13">Flap structure-specific endonuclease 1</fullName>
    </alternativeName>
</protein>
<dbReference type="Pfam" id="PF00752">
    <property type="entry name" value="XPG_N"/>
    <property type="match status" value="1"/>
</dbReference>
<evidence type="ECO:0000256" key="5">
    <source>
        <dbReference type="ARBA" id="ARBA00022759"/>
    </source>
</evidence>
<dbReference type="Gene3D" id="3.40.50.1010">
    <property type="entry name" value="5'-nuclease"/>
    <property type="match status" value="1"/>
</dbReference>
<sequence>MGIKGLTGLLSEHAPRAMKDHEMKTLFGRKVAIDASMSIYQFLIAVRQQDGQMLMNENGDVTSHLMGFFYRTIRMVDHGIKPCYVFDGKPPELKAGVLKQRFGRREEAKAAEEEARETGTTEDVDRMSRRQVRVTREHNEECKRLLSLMGIPVVTAPGEAEAQCAELARAGKVYAAGSEDMDTLTFHTPILLRHLTFSEAKKMPISEINLDEALKGLEMTMDQFIELCILLGCDYLEPVKGVGPKTALKLMREHGSLENVVKFIHSKMADKAAEVAAAEAEAESESEPESEEGGMIVNSDGEEEPAPPKPKKKTPKKKGPGGGGMQLPEHWPWEEAKKLFVTPDVTKGDDLDIDWKQPDVDGLVEFLVREKGFKEDRVRAGAAKLSKMLAAKQQGRLDGFFTVKPKVDDGKGKKPDSKAKGAAGKRKADDKSKAGAKKKK</sequence>
<dbReference type="InterPro" id="IPR036279">
    <property type="entry name" value="5-3_exonuclease_C_sf"/>
</dbReference>
<feature type="domain" description="XPG-I" evidence="15">
    <location>
        <begin position="147"/>
        <end position="219"/>
    </location>
</feature>
<keyword evidence="11 13" id="KW-0234">DNA repair</keyword>
<dbReference type="GO" id="GO:0043137">
    <property type="term" value="P:DNA replication, removal of RNA primer"/>
    <property type="evidence" value="ECO:0007669"/>
    <property type="project" value="UniProtKB-UniRule"/>
</dbReference>
<keyword evidence="6 13" id="KW-0227">DNA damage</keyword>
<comment type="cofactor">
    <cofactor evidence="13">
        <name>Mg(2+)</name>
        <dbReference type="ChEBI" id="CHEBI:18420"/>
    </cofactor>
    <text evidence="13">Binds 2 magnesium ions per subunit. They probably participate in the reaction catalyzed by the enzyme. May bind an additional third magnesium ion after substrate binding.</text>
</comment>
<evidence type="ECO:0000256" key="12">
    <source>
        <dbReference type="ARBA" id="ARBA00023242"/>
    </source>
</evidence>
<dbReference type="SMART" id="SM00484">
    <property type="entry name" value="XPGI"/>
    <property type="match status" value="1"/>
</dbReference>
<evidence type="ECO:0000259" key="15">
    <source>
        <dbReference type="SMART" id="SM00484"/>
    </source>
</evidence>
<dbReference type="InterPro" id="IPR006085">
    <property type="entry name" value="XPG_DNA_repair_N"/>
</dbReference>
<feature type="compositionally biased region" description="Basic residues" evidence="14">
    <location>
        <begin position="309"/>
        <end position="319"/>
    </location>
</feature>
<comment type="function">
    <text evidence="13">Structure-specific nuclease with 5'-flap endonuclease and 5'-3' exonuclease activities involved in DNA replication and repair. During DNA replication, cleaves the 5'-overhanging flap structure that is generated by displacement synthesis when DNA polymerase encounters the 5'-end of a downstream Okazaki fragment. It enters the flap from the 5'-end and then tracks to cleave the flap base, leaving a nick for ligation. Also involved in the long patch base excision repair (LP-BER) pathway, by cleaving within the apurinic/apyrimidinic (AP) site-terminated flap. Acts as a genome stabilization factor that prevents flaps from equilibrating into structures that lead to duplications and deletions. Also possesses 5'-3' exonuclease activity on nicked or gapped double-stranded DNA, and exhibits RNase H activity. Also involved in replication and repair of rDNA and in repairing mitochondrial DNA.</text>
</comment>
<dbReference type="GO" id="GO:0008409">
    <property type="term" value="F:5'-3' exonuclease activity"/>
    <property type="evidence" value="ECO:0007669"/>
    <property type="project" value="UniProtKB-UniRule"/>
</dbReference>
<comment type="caution">
    <text evidence="17">The sequence shown here is derived from an EMBL/GenBank/DDBJ whole genome shotgun (WGS) entry which is preliminary data.</text>
</comment>
<keyword evidence="8 13" id="KW-0269">Exonuclease</keyword>
<evidence type="ECO:0000256" key="2">
    <source>
        <dbReference type="ARBA" id="ARBA00022705"/>
    </source>
</evidence>
<dbReference type="GeneID" id="39586596"/>
<dbReference type="GO" id="GO:0000287">
    <property type="term" value="F:magnesium ion binding"/>
    <property type="evidence" value="ECO:0007669"/>
    <property type="project" value="UniProtKB-UniRule"/>
</dbReference>
<dbReference type="Gene3D" id="1.10.150.20">
    <property type="entry name" value="5' to 3' exonuclease, C-terminal subdomain"/>
    <property type="match status" value="1"/>
</dbReference>
<proteinExistence type="inferred from homology"/>
<evidence type="ECO:0000256" key="9">
    <source>
        <dbReference type="ARBA" id="ARBA00022842"/>
    </source>
</evidence>
<name>A0A427XHW3_9TREE</name>
<evidence type="ECO:0000256" key="7">
    <source>
        <dbReference type="ARBA" id="ARBA00022801"/>
    </source>
</evidence>
<feature type="compositionally biased region" description="Basic and acidic residues" evidence="14">
    <location>
        <begin position="405"/>
        <end position="419"/>
    </location>
</feature>
<dbReference type="GO" id="GO:0003677">
    <property type="term" value="F:DNA binding"/>
    <property type="evidence" value="ECO:0007669"/>
    <property type="project" value="UniProtKB-UniRule"/>
</dbReference>
<evidence type="ECO:0000256" key="4">
    <source>
        <dbReference type="ARBA" id="ARBA00022723"/>
    </source>
</evidence>
<evidence type="ECO:0000256" key="14">
    <source>
        <dbReference type="SAM" id="MobiDB-lite"/>
    </source>
</evidence>
<evidence type="ECO:0000256" key="1">
    <source>
        <dbReference type="ARBA" id="ARBA00022553"/>
    </source>
</evidence>
<dbReference type="Pfam" id="PF00867">
    <property type="entry name" value="XPG_I"/>
    <property type="match status" value="1"/>
</dbReference>
<evidence type="ECO:0000256" key="11">
    <source>
        <dbReference type="ARBA" id="ARBA00023204"/>
    </source>
</evidence>